<feature type="compositionally biased region" description="Low complexity" evidence="1">
    <location>
        <begin position="7"/>
        <end position="20"/>
    </location>
</feature>
<dbReference type="Proteomes" id="UP000031523">
    <property type="component" value="Chromosome"/>
</dbReference>
<evidence type="ECO:0000313" key="2">
    <source>
        <dbReference type="EMBL" id="AJE84886.1"/>
    </source>
</evidence>
<reference evidence="2 3" key="1">
    <citation type="submission" date="2015-01" db="EMBL/GenBank/DDBJ databases">
        <title>Enhanced salinomycin production by adjusting the supply of polyketide extender units in Streptomyce albus DSM 41398.</title>
        <authorList>
            <person name="Lu C."/>
        </authorList>
    </citation>
    <scope>NUCLEOTIDE SEQUENCE [LARGE SCALE GENOMIC DNA]</scope>
    <source>
        <strain evidence="3">ATCC 21838 / DSM 41398 / FERM P-419 / JCM 4703 / NBRC 107858</strain>
    </source>
</reference>
<evidence type="ECO:0000313" key="3">
    <source>
        <dbReference type="Proteomes" id="UP000031523"/>
    </source>
</evidence>
<name>A0A0B5F1Z8_STRA4</name>
<dbReference type="KEGG" id="sals:SLNWT_4510"/>
<proteinExistence type="predicted"/>
<keyword evidence="3" id="KW-1185">Reference proteome</keyword>
<feature type="region of interest" description="Disordered" evidence="1">
    <location>
        <begin position="1"/>
        <end position="21"/>
    </location>
</feature>
<accession>A0A0B5F1Z8</accession>
<organism evidence="2 3">
    <name type="scientific">Streptomyces albus (strain ATCC 21838 / DSM 41398 / FERM P-419 / JCM 4703 / NBRC 107858)</name>
    <dbReference type="NCBI Taxonomy" id="1081613"/>
    <lineage>
        <taxon>Bacteria</taxon>
        <taxon>Bacillati</taxon>
        <taxon>Actinomycetota</taxon>
        <taxon>Actinomycetes</taxon>
        <taxon>Kitasatosporales</taxon>
        <taxon>Streptomycetaceae</taxon>
        <taxon>Streptomyces</taxon>
    </lineage>
</organism>
<sequence>MLTNRSAAPGRARGPPGRAAVKGVNAPVAPVHRVLTGRLTCGYPISTTSCLLYVLDGSPSGRPPS</sequence>
<gene>
    <name evidence="2" type="ORF">SLNWT_4510</name>
</gene>
<dbReference type="EMBL" id="CP010519">
    <property type="protein sequence ID" value="AJE84886.1"/>
    <property type="molecule type" value="Genomic_DNA"/>
</dbReference>
<evidence type="ECO:0000256" key="1">
    <source>
        <dbReference type="SAM" id="MobiDB-lite"/>
    </source>
</evidence>
<dbReference type="AlphaFoldDB" id="A0A0B5F1Z8"/>
<protein>
    <submittedName>
        <fullName evidence="2">Uncharacterized protein</fullName>
    </submittedName>
</protein>